<keyword evidence="2" id="KW-0732">Signal</keyword>
<dbReference type="Pfam" id="PF13458">
    <property type="entry name" value="Peripla_BP_6"/>
    <property type="match status" value="1"/>
</dbReference>
<dbReference type="PANTHER" id="PTHR30483">
    <property type="entry name" value="LEUCINE-SPECIFIC-BINDING PROTEIN"/>
    <property type="match status" value="1"/>
</dbReference>
<evidence type="ECO:0000256" key="1">
    <source>
        <dbReference type="ARBA" id="ARBA00010062"/>
    </source>
</evidence>
<name>A0ABW4P5H8_9NOCA</name>
<feature type="domain" description="Leucine-binding protein" evidence="4">
    <location>
        <begin position="48"/>
        <end position="377"/>
    </location>
</feature>
<dbReference type="EMBL" id="JBHUFB010000010">
    <property type="protein sequence ID" value="MFD1813301.1"/>
    <property type="molecule type" value="Genomic_DNA"/>
</dbReference>
<accession>A0ABW4P5H8</accession>
<dbReference type="PANTHER" id="PTHR30483:SF6">
    <property type="entry name" value="PERIPLASMIC BINDING PROTEIN OF ABC TRANSPORTER FOR NATURAL AMINO ACIDS"/>
    <property type="match status" value="1"/>
</dbReference>
<dbReference type="RefSeq" id="WP_378485773.1">
    <property type="nucleotide sequence ID" value="NZ_JBHUFB010000010.1"/>
</dbReference>
<dbReference type="InterPro" id="IPR028081">
    <property type="entry name" value="Leu-bd"/>
</dbReference>
<dbReference type="SUPFAM" id="SSF53822">
    <property type="entry name" value="Periplasmic binding protein-like I"/>
    <property type="match status" value="1"/>
</dbReference>
<dbReference type="InterPro" id="IPR028082">
    <property type="entry name" value="Peripla_BP_I"/>
</dbReference>
<dbReference type="InterPro" id="IPR051010">
    <property type="entry name" value="BCAA_transport"/>
</dbReference>
<dbReference type="Proteomes" id="UP001597286">
    <property type="component" value="Unassembled WGS sequence"/>
</dbReference>
<evidence type="ECO:0000256" key="2">
    <source>
        <dbReference type="ARBA" id="ARBA00022729"/>
    </source>
</evidence>
<gene>
    <name evidence="5" type="ORF">ACFSJG_13835</name>
</gene>
<evidence type="ECO:0000313" key="6">
    <source>
        <dbReference type="Proteomes" id="UP001597286"/>
    </source>
</evidence>
<dbReference type="CDD" id="cd06341">
    <property type="entry name" value="PBP1_ABC_ligand_binding-like"/>
    <property type="match status" value="1"/>
</dbReference>
<comment type="caution">
    <text evidence="5">The sequence shown here is derived from an EMBL/GenBank/DDBJ whole genome shotgun (WGS) entry which is preliminary data.</text>
</comment>
<feature type="region of interest" description="Disordered" evidence="3">
    <location>
        <begin position="17"/>
        <end position="36"/>
    </location>
</feature>
<evidence type="ECO:0000259" key="4">
    <source>
        <dbReference type="Pfam" id="PF13458"/>
    </source>
</evidence>
<reference evidence="6" key="1">
    <citation type="journal article" date="2019" name="Int. J. Syst. Evol. Microbiol.">
        <title>The Global Catalogue of Microorganisms (GCM) 10K type strain sequencing project: providing services to taxonomists for standard genome sequencing and annotation.</title>
        <authorList>
            <consortium name="The Broad Institute Genomics Platform"/>
            <consortium name="The Broad Institute Genome Sequencing Center for Infectious Disease"/>
            <person name="Wu L."/>
            <person name="Ma J."/>
        </authorList>
    </citation>
    <scope>NUCLEOTIDE SEQUENCE [LARGE SCALE GENOMIC DNA]</scope>
    <source>
        <strain evidence="6">DT72</strain>
    </source>
</reference>
<organism evidence="5 6">
    <name type="scientific">Rhodococcus gannanensis</name>
    <dbReference type="NCBI Taxonomy" id="1960308"/>
    <lineage>
        <taxon>Bacteria</taxon>
        <taxon>Bacillati</taxon>
        <taxon>Actinomycetota</taxon>
        <taxon>Actinomycetes</taxon>
        <taxon>Mycobacteriales</taxon>
        <taxon>Nocardiaceae</taxon>
        <taxon>Rhodococcus</taxon>
    </lineage>
</organism>
<dbReference type="Gene3D" id="3.40.50.2300">
    <property type="match status" value="2"/>
</dbReference>
<comment type="similarity">
    <text evidence="1">Belongs to the leucine-binding protein family.</text>
</comment>
<protein>
    <submittedName>
        <fullName evidence="5">ABC transporter substrate-binding protein</fullName>
    </submittedName>
</protein>
<sequence>MAATAAAVVATSLAACSSDDDSNTVDGASPSAELPPGAFAGKVASGEPVRIGLLTNEGGQAISQPETREAAEAATKYANENLGGIAGRPIELVVCKTQEEPTAARDCAQQMVEQNVPAVVVTSTGLGSIVNPIITGAGIPYATALGGSPAEIMSENSFVWTAGSNTSQAMAAYGKEQGWKTAVAYSIDSPAATGSLERMGGPAFRANGMEFELITIPFGTPDATPQVSAGLDKDPQGVLVYGESTVCTSVIKALSTLGSTAQIIAPQTCAAPDVVSAVGPTAVEDMKIFSSGDSVSDKPESVLYREIMAKYAPDTSTEGYAVTGYQSMLGFVRAVQGLTGDVTKETVGNALRGAKDIPLPAAEGVTFTCDGTAIPGMSSICGNKMIVLTMKDGVLTDPQAVSVVPPQTSGQ</sequence>
<evidence type="ECO:0000313" key="5">
    <source>
        <dbReference type="EMBL" id="MFD1813301.1"/>
    </source>
</evidence>
<keyword evidence="6" id="KW-1185">Reference proteome</keyword>
<evidence type="ECO:0000256" key="3">
    <source>
        <dbReference type="SAM" id="MobiDB-lite"/>
    </source>
</evidence>
<proteinExistence type="inferred from homology"/>